<protein>
    <submittedName>
        <fullName evidence="6">Nicotinamide N-methyltransferase</fullName>
    </submittedName>
</protein>
<dbReference type="NCBIfam" id="NF041360">
    <property type="entry name" value="GntF_guanitoxin"/>
    <property type="match status" value="3"/>
</dbReference>
<sequence length="1087" mass="122700">MLLSQIAEIPASRELCGWLKLRRTAGQGHLAQELLLWVISGNFCQGESAFDIYKPRDHVVMEFTGGDVYQKQFDPKVYLEYFHFGKGSVEDEFLEFILKCFCKIFTSGVLKGGTLIDIGSGPTIYQLLPACGSFENIIATDYLDQNCQEITKWVKKEPGAFDWSSVVQYVCQLEGNRETCAEKEAKLRRSIKQVLRCDVHQSNPLAPISLAQADCLLSTECLESACKDQASFQVALKNLSSLLKLGGHLVLGGVLGCTFYRLGPQKFSSMVFTEEILKNGLSTAGFAIVEFNAEPRVFKTNMEDCDFSGKYVILARKDKEGDTLIDIGSGPSIYHFLFACESFREIIATDYTDQNREEMQRWLRKEPGAFDWTPIMKYVCELEGDREKWPEKEEKVRRAIKQVLKCDVTKPKPLAPVVLPPADCLMSSLCLETACKDLPTYQSALKHISSLVKPGGHFILSTVLEENFYIVGRHTFSNLYLERQVVEEAVKEAGFVINWVEEIRFKLHSSITDSKGACILLARKSSGIKGDTLIDLGSGPAIHRFLSACESFREIIASDYTDQNWEEVQRWLRKEPGAFDWTPIMKYICELEGDSLCFDVACKDIPTYQSAFRNISSLLKPGGYLLFHSTLEEHYYAVGQSKFSTLYLEREMIEEAVREAGFVIKWIEETRNTLPPSLTDGKGRCILLAQKWAHRAFTVDCLLSSLCFNGACKDIPTYQSAFRNISSLLKPGGHLLFFSTLEGYYYRIGQRKFSALCLEKEMVEEAVRQAGFVIKSLSEETRFNIPPSLANGKKLCILAQKYGIKGDTLIDIGTGPTIHQFLSACESFREIIASDYTDQNREEVQRWLRKEPRAFDWTPIVKYVCELEGDREKWPEKEEKVRRAVKRYLKCDVTQPNPLAPLVLPPADCLLSTLCFDGACKDIPTYRSAFRNISSLLKPGGHLLFHSTIEEHYYMVGQHKFSTLYLEKEVIEEAVRQAGFVIKWIEETRVNIPPSLADGKKLCIFLAQKCTPRKSGSCQFRATHPSFSASPMSSKDEPVQSRGRITQGATPGGWEFREQLSSAFLILSLSYLFSVPPLNVLPPTSGS</sequence>
<evidence type="ECO:0000256" key="2">
    <source>
        <dbReference type="ARBA" id="ARBA00022603"/>
    </source>
</evidence>
<comment type="caution">
    <text evidence="6">The sequence shown here is derived from an EMBL/GenBank/DDBJ whole genome shotgun (WGS) entry which is preliminary data.</text>
</comment>
<dbReference type="OrthoDB" id="10050085at2759"/>
<comment type="similarity">
    <text evidence="1">Belongs to the class I-like SAM-binding methyltransferase superfamily. NNMT/PNMT/TEMT family.</text>
</comment>
<accession>V8PF55</accession>
<evidence type="ECO:0000313" key="6">
    <source>
        <dbReference type="EMBL" id="ETE72601.1"/>
    </source>
</evidence>
<dbReference type="SUPFAM" id="SSF53335">
    <property type="entry name" value="S-adenosyl-L-methionine-dependent methyltransferases"/>
    <property type="match status" value="5"/>
</dbReference>
<dbReference type="PANTHER" id="PTHR10867">
    <property type="entry name" value="NNMT/PNMT/TEMT FAMILY MEMBER"/>
    <property type="match status" value="1"/>
</dbReference>
<evidence type="ECO:0000313" key="7">
    <source>
        <dbReference type="Proteomes" id="UP000018936"/>
    </source>
</evidence>
<dbReference type="InterPro" id="IPR000940">
    <property type="entry name" value="NNMT_TEMT_trans"/>
</dbReference>
<dbReference type="InterPro" id="IPR029063">
    <property type="entry name" value="SAM-dependent_MTases_sf"/>
</dbReference>
<keyword evidence="7" id="KW-1185">Reference proteome</keyword>
<dbReference type="Gene3D" id="3.40.50.150">
    <property type="entry name" value="Vaccinia Virus protein VP39"/>
    <property type="match status" value="6"/>
</dbReference>
<gene>
    <name evidence="6" type="primary">NNMT</name>
    <name evidence="6" type="ORF">L345_01555</name>
</gene>
<reference evidence="6 7" key="1">
    <citation type="journal article" date="2013" name="Proc. Natl. Acad. Sci. U.S.A.">
        <title>The king cobra genome reveals dynamic gene evolution and adaptation in the snake venom system.</title>
        <authorList>
            <person name="Vonk F.J."/>
            <person name="Casewell N.R."/>
            <person name="Henkel C.V."/>
            <person name="Heimberg A.M."/>
            <person name="Jansen H.J."/>
            <person name="McCleary R.J."/>
            <person name="Kerkkamp H.M."/>
            <person name="Vos R.A."/>
            <person name="Guerreiro I."/>
            <person name="Calvete J.J."/>
            <person name="Wuster W."/>
            <person name="Woods A.E."/>
            <person name="Logan J.M."/>
            <person name="Harrison R.A."/>
            <person name="Castoe T.A."/>
            <person name="de Koning A.P."/>
            <person name="Pollock D.D."/>
            <person name="Yandell M."/>
            <person name="Calderon D."/>
            <person name="Renjifo C."/>
            <person name="Currier R.B."/>
            <person name="Salgado D."/>
            <person name="Pla D."/>
            <person name="Sanz L."/>
            <person name="Hyder A.S."/>
            <person name="Ribeiro J.M."/>
            <person name="Arntzen J.W."/>
            <person name="van den Thillart G.E."/>
            <person name="Boetzer M."/>
            <person name="Pirovano W."/>
            <person name="Dirks R.P."/>
            <person name="Spaink H.P."/>
            <person name="Duboule D."/>
            <person name="McGlinn E."/>
            <person name="Kini R.M."/>
            <person name="Richardson M.K."/>
        </authorList>
    </citation>
    <scope>NUCLEOTIDE SEQUENCE</scope>
    <source>
        <tissue evidence="6">Blood</tissue>
    </source>
</reference>
<evidence type="ECO:0000256" key="1">
    <source>
        <dbReference type="ARBA" id="ARBA00007996"/>
    </source>
</evidence>
<dbReference type="PROSITE" id="PS51681">
    <property type="entry name" value="SAM_MT_NNMT_PNMT_TEMT"/>
    <property type="match status" value="4"/>
</dbReference>
<dbReference type="FunFam" id="3.40.50.150:FF:000065">
    <property type="entry name" value="Phenylethanolamine N-methyltransferase"/>
    <property type="match status" value="3"/>
</dbReference>
<keyword evidence="4" id="KW-0949">S-adenosyl-L-methionine</keyword>
<evidence type="ECO:0000256" key="4">
    <source>
        <dbReference type="ARBA" id="ARBA00022691"/>
    </source>
</evidence>
<dbReference type="GO" id="GO:0032259">
    <property type="term" value="P:methylation"/>
    <property type="evidence" value="ECO:0007669"/>
    <property type="project" value="UniProtKB-KW"/>
</dbReference>
<dbReference type="InterPro" id="IPR053384">
    <property type="entry name" value="SAM-dep_methyltransferase"/>
</dbReference>
<dbReference type="GO" id="GO:0005829">
    <property type="term" value="C:cytosol"/>
    <property type="evidence" value="ECO:0007669"/>
    <property type="project" value="TreeGrafter"/>
</dbReference>
<evidence type="ECO:0000256" key="5">
    <source>
        <dbReference type="SAM" id="MobiDB-lite"/>
    </source>
</evidence>
<dbReference type="EMBL" id="AZIM01000202">
    <property type="protein sequence ID" value="ETE72601.1"/>
    <property type="molecule type" value="Genomic_DNA"/>
</dbReference>
<dbReference type="GO" id="GO:0008170">
    <property type="term" value="F:N-methyltransferase activity"/>
    <property type="evidence" value="ECO:0007669"/>
    <property type="project" value="TreeGrafter"/>
</dbReference>
<keyword evidence="3 6" id="KW-0808">Transferase</keyword>
<dbReference type="GO" id="GO:0008757">
    <property type="term" value="F:S-adenosylmethionine-dependent methyltransferase activity"/>
    <property type="evidence" value="ECO:0007669"/>
    <property type="project" value="UniProtKB-ARBA"/>
</dbReference>
<dbReference type="AlphaFoldDB" id="V8PF55"/>
<evidence type="ECO:0000256" key="3">
    <source>
        <dbReference type="ARBA" id="ARBA00022679"/>
    </source>
</evidence>
<name>V8PF55_OPHHA</name>
<dbReference type="PANTHER" id="PTHR10867:SF32">
    <property type="entry name" value="NICOTINAMIDE N-METHYLTRANSFERASE"/>
    <property type="match status" value="1"/>
</dbReference>
<feature type="region of interest" description="Disordered" evidence="5">
    <location>
        <begin position="1027"/>
        <end position="1048"/>
    </location>
</feature>
<keyword evidence="2 6" id="KW-0489">Methyltransferase</keyword>
<feature type="non-terminal residue" evidence="6">
    <location>
        <position position="1"/>
    </location>
</feature>
<dbReference type="Pfam" id="PF01234">
    <property type="entry name" value="NNMT_PNMT_TEMT"/>
    <property type="match status" value="4"/>
</dbReference>
<organism evidence="6 7">
    <name type="scientific">Ophiophagus hannah</name>
    <name type="common">King cobra</name>
    <name type="synonym">Naja hannah</name>
    <dbReference type="NCBI Taxonomy" id="8665"/>
    <lineage>
        <taxon>Eukaryota</taxon>
        <taxon>Metazoa</taxon>
        <taxon>Chordata</taxon>
        <taxon>Craniata</taxon>
        <taxon>Vertebrata</taxon>
        <taxon>Euteleostomi</taxon>
        <taxon>Lepidosauria</taxon>
        <taxon>Squamata</taxon>
        <taxon>Bifurcata</taxon>
        <taxon>Unidentata</taxon>
        <taxon>Episquamata</taxon>
        <taxon>Toxicofera</taxon>
        <taxon>Serpentes</taxon>
        <taxon>Colubroidea</taxon>
        <taxon>Elapidae</taxon>
        <taxon>Elapinae</taxon>
        <taxon>Ophiophagus</taxon>
    </lineage>
</organism>
<proteinExistence type="inferred from homology"/>
<dbReference type="Proteomes" id="UP000018936">
    <property type="component" value="Unassembled WGS sequence"/>
</dbReference>